<dbReference type="RefSeq" id="WP_088401247.1">
    <property type="nucleotide sequence ID" value="NZ_JAZGZP010000043.1"/>
</dbReference>
<dbReference type="EMBL" id="JAZGZP010000043">
    <property type="protein sequence ID" value="MFK7002190.1"/>
    <property type="molecule type" value="Genomic_DNA"/>
</dbReference>
<evidence type="ECO:0000256" key="1">
    <source>
        <dbReference type="SAM" id="Phobius"/>
    </source>
</evidence>
<sequence>MKEFDIKEIIDSLNVFNNQRSYWFIRTQGGDFYKTFLDNSYIAIGYDSINLSLIKNAANDKSGKKYLAEVIKKQFPDESKPGYIGNQLIDFSYNIKKGDIVIIPSESSSKISIGEVLETPIYELTNNLGENDCPYLKRKKIKWLKQNLTFNHIDPKLLSIKYSQRTITRIQEEFHPYIDRIISPIYIKNDNAHLAINVERKENFPAYDVFTTWTELLDLTEEFGKDEQIEINKKDIDLKINVQSPGTIEFITYSVIGIVVLATLVTALIGAEYESNSRPFRFKFKSDGLIKKVSDFLDKKKDREFKENLTKKLKEMDIKPEELVDLLKSINGNSNQEN</sequence>
<feature type="transmembrane region" description="Helical" evidence="1">
    <location>
        <begin position="250"/>
        <end position="271"/>
    </location>
</feature>
<evidence type="ECO:0000313" key="3">
    <source>
        <dbReference type="Proteomes" id="UP001621706"/>
    </source>
</evidence>
<keyword evidence="1" id="KW-1133">Transmembrane helix</keyword>
<keyword evidence="1" id="KW-0472">Membrane</keyword>
<name>A0ABW8PC98_9FLAO</name>
<reference evidence="2 3" key="1">
    <citation type="submission" date="2024-02" db="EMBL/GenBank/DDBJ databases">
        <title>Comparative Genomic Analysis of Flavobacterium Species Causing Columnaris Disease of Freshwater Fish in Thailand: Insights into Virulence and Resistance Mechanisms.</title>
        <authorList>
            <person name="Nguyen D."/>
            <person name="Chokmangmeepisarn P."/>
            <person name="Khianchaikhan K."/>
            <person name="Morishita M."/>
            <person name="Bunnoy A."/>
            <person name="Rodkhum C."/>
        </authorList>
    </citation>
    <scope>NUCLEOTIDE SEQUENCE [LARGE SCALE GENOMIC DNA]</scope>
    <source>
        <strain evidence="2 3">CNRT2201</strain>
    </source>
</reference>
<comment type="caution">
    <text evidence="2">The sequence shown here is derived from an EMBL/GenBank/DDBJ whole genome shotgun (WGS) entry which is preliminary data.</text>
</comment>
<evidence type="ECO:0000313" key="2">
    <source>
        <dbReference type="EMBL" id="MFK7002190.1"/>
    </source>
</evidence>
<proteinExistence type="predicted"/>
<keyword evidence="3" id="KW-1185">Reference proteome</keyword>
<accession>A0ABW8PC98</accession>
<dbReference type="Proteomes" id="UP001621706">
    <property type="component" value="Unassembled WGS sequence"/>
</dbReference>
<gene>
    <name evidence="2" type="ORF">V3I07_15025</name>
</gene>
<organism evidence="2 3">
    <name type="scientific">Flavobacterium oreochromis</name>
    <dbReference type="NCBI Taxonomy" id="2906078"/>
    <lineage>
        <taxon>Bacteria</taxon>
        <taxon>Pseudomonadati</taxon>
        <taxon>Bacteroidota</taxon>
        <taxon>Flavobacteriia</taxon>
        <taxon>Flavobacteriales</taxon>
        <taxon>Flavobacteriaceae</taxon>
        <taxon>Flavobacterium</taxon>
    </lineage>
</organism>
<protein>
    <submittedName>
        <fullName evidence="2">Uncharacterized protein</fullName>
    </submittedName>
</protein>
<keyword evidence="1" id="KW-0812">Transmembrane</keyword>